<protein>
    <submittedName>
        <fullName evidence="1">Unannotated protein</fullName>
    </submittedName>
</protein>
<gene>
    <name evidence="1" type="ORF">UFOPK3543_02657</name>
</gene>
<accession>A0A6J7ILS3</accession>
<dbReference type="EMBL" id="CAFBMH010000142">
    <property type="protein sequence ID" value="CAB4931057.1"/>
    <property type="molecule type" value="Genomic_DNA"/>
</dbReference>
<sequence>MRKRVAIVQDRSTPTLAFVARDHLGFDLDAPSHACVEVERTQIIAGQEVVLRHLARSASVFTWRQRGEGLGVAEHRRRLPERAYQILALGQVDAGLAADGRVDHAEQCGGYRHVPDAAVIGRRGEPCDVGDHATAHGDDAVVPGETPLRERPAQRLDSRERLGWLAIADGEHARLATRGDLVGDGILRDDGCTPHARREYRREVMPHTAADAHFIGARPEGNGDRPCGHLSTSSQVAAFSGNGSGPATSAARPVVMASNDMRSTSTM</sequence>
<name>A0A6J7ILS3_9ZZZZ</name>
<dbReference type="AlphaFoldDB" id="A0A6J7ILS3"/>
<proteinExistence type="predicted"/>
<reference evidence="1" key="1">
    <citation type="submission" date="2020-05" db="EMBL/GenBank/DDBJ databases">
        <authorList>
            <person name="Chiriac C."/>
            <person name="Salcher M."/>
            <person name="Ghai R."/>
            <person name="Kavagutti S V."/>
        </authorList>
    </citation>
    <scope>NUCLEOTIDE SEQUENCE</scope>
</reference>
<organism evidence="1">
    <name type="scientific">freshwater metagenome</name>
    <dbReference type="NCBI Taxonomy" id="449393"/>
    <lineage>
        <taxon>unclassified sequences</taxon>
        <taxon>metagenomes</taxon>
        <taxon>ecological metagenomes</taxon>
    </lineage>
</organism>
<evidence type="ECO:0000313" key="1">
    <source>
        <dbReference type="EMBL" id="CAB4931057.1"/>
    </source>
</evidence>